<evidence type="ECO:0000256" key="12">
    <source>
        <dbReference type="ARBA" id="ARBA00070041"/>
    </source>
</evidence>
<dbReference type="Gene3D" id="3.30.10.20">
    <property type="match status" value="3"/>
</dbReference>
<evidence type="ECO:0000256" key="10">
    <source>
        <dbReference type="ARBA" id="ARBA00048679"/>
    </source>
</evidence>
<dbReference type="EC" id="2.7.11.1" evidence="1"/>
<reference evidence="17 18" key="1">
    <citation type="submission" date="2019-03" db="EMBL/GenBank/DDBJ databases">
        <authorList>
            <person name="He R.-H."/>
        </authorList>
    </citation>
    <scope>NUCLEOTIDE SEQUENCE [LARGE SCALE GENOMIC DNA]</scope>
    <source>
        <strain evidence="18">SH 714</strain>
    </source>
</reference>
<keyword evidence="4" id="KW-0808">Transferase</keyword>
<keyword evidence="18" id="KW-1185">Reference proteome</keyword>
<evidence type="ECO:0000313" key="17">
    <source>
        <dbReference type="EMBL" id="TFB23257.1"/>
    </source>
</evidence>
<dbReference type="SUPFAM" id="SSF54184">
    <property type="entry name" value="Penicillin-binding protein 2x (pbp-2x), c-terminal domain"/>
    <property type="match status" value="1"/>
</dbReference>
<keyword evidence="3" id="KW-0309">Germination</keyword>
<gene>
    <name evidence="17" type="primary">pknB</name>
    <name evidence="17" type="ORF">E3U55_05415</name>
</gene>
<proteinExistence type="predicted"/>
<evidence type="ECO:0000256" key="1">
    <source>
        <dbReference type="ARBA" id="ARBA00012513"/>
    </source>
</evidence>
<evidence type="ECO:0000256" key="4">
    <source>
        <dbReference type="ARBA" id="ARBA00022679"/>
    </source>
</evidence>
<feature type="domain" description="PASTA" evidence="16">
    <location>
        <begin position="493"/>
        <end position="559"/>
    </location>
</feature>
<dbReference type="RefSeq" id="WP_134339329.1">
    <property type="nucleotide sequence ID" value="NZ_SOPW01000004.1"/>
</dbReference>
<keyword evidence="14" id="KW-1133">Transmembrane helix</keyword>
<dbReference type="GO" id="GO:0007165">
    <property type="term" value="P:signal transduction"/>
    <property type="evidence" value="ECO:0007669"/>
    <property type="project" value="UniProtKB-ARBA"/>
</dbReference>
<dbReference type="FunFam" id="3.30.200.20:FF:000035">
    <property type="entry name" value="Serine/threonine protein kinase Stk1"/>
    <property type="match status" value="1"/>
</dbReference>
<evidence type="ECO:0000256" key="8">
    <source>
        <dbReference type="ARBA" id="ARBA00022968"/>
    </source>
</evidence>
<dbReference type="Pfam" id="PF00069">
    <property type="entry name" value="Pkinase"/>
    <property type="match status" value="1"/>
</dbReference>
<protein>
    <recommendedName>
        <fullName evidence="12">Serine/threonine-protein kinase PrkC</fullName>
        <ecNumber evidence="1">2.7.11.1</ecNumber>
    </recommendedName>
</protein>
<dbReference type="CDD" id="cd14014">
    <property type="entry name" value="STKc_PknB_like"/>
    <property type="match status" value="1"/>
</dbReference>
<dbReference type="InterPro" id="IPR008271">
    <property type="entry name" value="Ser/Thr_kinase_AS"/>
</dbReference>
<dbReference type="GO" id="GO:0004674">
    <property type="term" value="F:protein serine/threonine kinase activity"/>
    <property type="evidence" value="ECO:0007669"/>
    <property type="project" value="UniProtKB-KW"/>
</dbReference>
<dbReference type="OrthoDB" id="9788659at2"/>
<dbReference type="CDD" id="cd06577">
    <property type="entry name" value="PASTA_pknB"/>
    <property type="match status" value="2"/>
</dbReference>
<dbReference type="InterPro" id="IPR011009">
    <property type="entry name" value="Kinase-like_dom_sf"/>
</dbReference>
<keyword evidence="7 13" id="KW-0067">ATP-binding</keyword>
<dbReference type="GO" id="GO:0071224">
    <property type="term" value="P:cellular response to peptidoglycan"/>
    <property type="evidence" value="ECO:0007669"/>
    <property type="project" value="UniProtKB-ARBA"/>
</dbReference>
<feature type="domain" description="Protein kinase" evidence="15">
    <location>
        <begin position="11"/>
        <end position="282"/>
    </location>
</feature>
<evidence type="ECO:0000256" key="5">
    <source>
        <dbReference type="ARBA" id="ARBA00022741"/>
    </source>
</evidence>
<dbReference type="SUPFAM" id="SSF56112">
    <property type="entry name" value="Protein kinase-like (PK-like)"/>
    <property type="match status" value="1"/>
</dbReference>
<comment type="catalytic activity">
    <reaction evidence="10">
        <text>L-seryl-[protein] + ATP = O-phospho-L-seryl-[protein] + ADP + H(+)</text>
        <dbReference type="Rhea" id="RHEA:17989"/>
        <dbReference type="Rhea" id="RHEA-COMP:9863"/>
        <dbReference type="Rhea" id="RHEA-COMP:11604"/>
        <dbReference type="ChEBI" id="CHEBI:15378"/>
        <dbReference type="ChEBI" id="CHEBI:29999"/>
        <dbReference type="ChEBI" id="CHEBI:30616"/>
        <dbReference type="ChEBI" id="CHEBI:83421"/>
        <dbReference type="ChEBI" id="CHEBI:456216"/>
        <dbReference type="EC" id="2.7.11.1"/>
    </reaction>
</comment>
<dbReference type="Gene3D" id="3.30.200.20">
    <property type="entry name" value="Phosphorylase Kinase, domain 1"/>
    <property type="match status" value="1"/>
</dbReference>
<evidence type="ECO:0000256" key="9">
    <source>
        <dbReference type="ARBA" id="ARBA00047899"/>
    </source>
</evidence>
<feature type="domain" description="PASTA" evidence="16">
    <location>
        <begin position="424"/>
        <end position="492"/>
    </location>
</feature>
<dbReference type="InterPro" id="IPR017441">
    <property type="entry name" value="Protein_kinase_ATP_BS"/>
</dbReference>
<organism evidence="17 18">
    <name type="scientific">Filobacillus milosensis</name>
    <dbReference type="NCBI Taxonomy" id="94137"/>
    <lineage>
        <taxon>Bacteria</taxon>
        <taxon>Bacillati</taxon>
        <taxon>Bacillota</taxon>
        <taxon>Bacilli</taxon>
        <taxon>Bacillales</taxon>
        <taxon>Bacillaceae</taxon>
        <taxon>Filobacillus</taxon>
    </lineage>
</organism>
<name>A0A4Y8IP64_9BACI</name>
<feature type="domain" description="PASTA" evidence="16">
    <location>
        <begin position="357"/>
        <end position="423"/>
    </location>
</feature>
<accession>A0A4Y8IP64</accession>
<evidence type="ECO:0000313" key="18">
    <source>
        <dbReference type="Proteomes" id="UP000297975"/>
    </source>
</evidence>
<sequence length="657" mass="73998">MMIGRVLNDRYKLIRPIGGGGMARVYLARDLILHRNVAIKILRLEYSNDQEFIERFRREAESTISLSHNHIVNLYDVGQEEDVYYIVMEYVEGMTLKQHIQQNGPITVDEAVHIMTQLSSAIAHAHENDIIHRDIKPQNILVDQHNNVKITDFGIAMALSSTSLTKTNNVIGSVHYISPEQARGGTATKKSDIYSLGIVLYELLTGQLPFSGESAVSIALKHMQVETPSVKGYNQDIPQSVENVLLKSTAKDPLKRYQTIEEMQEDLATVLDSDRLNEAPYIPPTEDGEATKAMPVISERHSMSYTDEADTMVMNQTEPSNGKSKKSKKWIAILLSFLTLIITAAVIALFLLPKWLSPNDVTVPQLAGETFEDAVNELNDLGLEFNRESVFSDSVKQGLIVRTSPNKGQTVKEGSTVTLYTSLGKEKIEFNNYVGKSFEQTKRYLESNGYQEVIRFNRESELPEGEIIEQIQPEPGDKIIPEETKVIFNVSSGPPKINLQSLKGWTLEEVQNYIKENGLSLITQEEFSEDVPEGEVIRQEPARNTQLEKGDEVKVFISKGPDLKPVTTEESFTVEYDGKRGNGNGNGNNRGQSVEIYVEDMDHDISNLNYEDTIYSDTTYDIKLTIEPGESARFRVYREGELYMEEVISYDEASEDQ</sequence>
<dbReference type="EMBL" id="SOPW01000004">
    <property type="protein sequence ID" value="TFB23257.1"/>
    <property type="molecule type" value="Genomic_DNA"/>
</dbReference>
<dbReference type="FunFam" id="1.10.510.10:FF:000021">
    <property type="entry name" value="Serine/threonine protein kinase"/>
    <property type="match status" value="1"/>
</dbReference>
<dbReference type="PANTHER" id="PTHR43289:SF34">
    <property type="entry name" value="SERINE_THREONINE-PROTEIN KINASE YBDM-RELATED"/>
    <property type="match status" value="1"/>
</dbReference>
<evidence type="ECO:0000256" key="11">
    <source>
        <dbReference type="ARBA" id="ARBA00060432"/>
    </source>
</evidence>
<dbReference type="PROSITE" id="PS50011">
    <property type="entry name" value="PROTEIN_KINASE_DOM"/>
    <property type="match status" value="1"/>
</dbReference>
<evidence type="ECO:0000256" key="2">
    <source>
        <dbReference type="ARBA" id="ARBA00022527"/>
    </source>
</evidence>
<dbReference type="InterPro" id="IPR000719">
    <property type="entry name" value="Prot_kinase_dom"/>
</dbReference>
<dbReference type="SMART" id="SM00740">
    <property type="entry name" value="PASTA"/>
    <property type="match status" value="3"/>
</dbReference>
<keyword evidence="14" id="KW-0812">Transmembrane</keyword>
<keyword evidence="5 13" id="KW-0547">Nucleotide-binding</keyword>
<dbReference type="Gene3D" id="2.60.40.2560">
    <property type="match status" value="1"/>
</dbReference>
<dbReference type="PROSITE" id="PS51178">
    <property type="entry name" value="PASTA"/>
    <property type="match status" value="3"/>
</dbReference>
<evidence type="ECO:0000256" key="3">
    <source>
        <dbReference type="ARBA" id="ARBA00022544"/>
    </source>
</evidence>
<comment type="caution">
    <text evidence="17">The sequence shown here is derived from an EMBL/GenBank/DDBJ whole genome shotgun (WGS) entry which is preliminary data.</text>
</comment>
<dbReference type="GO" id="GO:0009847">
    <property type="term" value="P:spore germination"/>
    <property type="evidence" value="ECO:0007669"/>
    <property type="project" value="UniProtKB-ARBA"/>
</dbReference>
<keyword evidence="8" id="KW-0735">Signal-anchor</keyword>
<dbReference type="Pfam" id="PF21160">
    <property type="entry name" value="PrkC-like_PASTA-like"/>
    <property type="match status" value="1"/>
</dbReference>
<feature type="transmembrane region" description="Helical" evidence="14">
    <location>
        <begin position="330"/>
        <end position="352"/>
    </location>
</feature>
<dbReference type="Pfam" id="PF03793">
    <property type="entry name" value="PASTA"/>
    <property type="match status" value="3"/>
</dbReference>
<dbReference type="PROSITE" id="PS00108">
    <property type="entry name" value="PROTEIN_KINASE_ST"/>
    <property type="match status" value="1"/>
</dbReference>
<dbReference type="PROSITE" id="PS00107">
    <property type="entry name" value="PROTEIN_KINASE_ATP"/>
    <property type="match status" value="1"/>
</dbReference>
<dbReference type="Gene3D" id="1.10.510.10">
    <property type="entry name" value="Transferase(Phosphotransferase) domain 1"/>
    <property type="match status" value="1"/>
</dbReference>
<evidence type="ECO:0000256" key="6">
    <source>
        <dbReference type="ARBA" id="ARBA00022777"/>
    </source>
</evidence>
<evidence type="ECO:0000259" key="16">
    <source>
        <dbReference type="PROSITE" id="PS51178"/>
    </source>
</evidence>
<evidence type="ECO:0000256" key="13">
    <source>
        <dbReference type="PROSITE-ProRule" id="PRU10141"/>
    </source>
</evidence>
<dbReference type="PANTHER" id="PTHR43289">
    <property type="entry name" value="MITOGEN-ACTIVATED PROTEIN KINASE KINASE KINASE 20-RELATED"/>
    <property type="match status" value="1"/>
</dbReference>
<keyword evidence="6 17" id="KW-0418">Kinase</keyword>
<dbReference type="NCBIfam" id="NF033483">
    <property type="entry name" value="PknB_PASTA_kin"/>
    <property type="match status" value="1"/>
</dbReference>
<dbReference type="AlphaFoldDB" id="A0A4Y8IP64"/>
<keyword evidence="2" id="KW-0723">Serine/threonine-protein kinase</keyword>
<comment type="subcellular location">
    <subcellularLocation>
        <location evidence="11">Spore membrane</location>
        <topology evidence="11">Single-pass type II membrane protein</topology>
    </subcellularLocation>
</comment>
<evidence type="ECO:0000259" key="15">
    <source>
        <dbReference type="PROSITE" id="PS50011"/>
    </source>
</evidence>
<dbReference type="InterPro" id="IPR005543">
    <property type="entry name" value="PASTA_dom"/>
</dbReference>
<dbReference type="SMART" id="SM00220">
    <property type="entry name" value="S_TKc"/>
    <property type="match status" value="1"/>
</dbReference>
<dbReference type="Proteomes" id="UP000297975">
    <property type="component" value="Unassembled WGS sequence"/>
</dbReference>
<comment type="catalytic activity">
    <reaction evidence="9">
        <text>L-threonyl-[protein] + ATP = O-phospho-L-threonyl-[protein] + ADP + H(+)</text>
        <dbReference type="Rhea" id="RHEA:46608"/>
        <dbReference type="Rhea" id="RHEA-COMP:11060"/>
        <dbReference type="Rhea" id="RHEA-COMP:11605"/>
        <dbReference type="ChEBI" id="CHEBI:15378"/>
        <dbReference type="ChEBI" id="CHEBI:30013"/>
        <dbReference type="ChEBI" id="CHEBI:30616"/>
        <dbReference type="ChEBI" id="CHEBI:61977"/>
        <dbReference type="ChEBI" id="CHEBI:456216"/>
        <dbReference type="EC" id="2.7.11.1"/>
    </reaction>
</comment>
<dbReference type="GO" id="GO:0005524">
    <property type="term" value="F:ATP binding"/>
    <property type="evidence" value="ECO:0007669"/>
    <property type="project" value="UniProtKB-UniRule"/>
</dbReference>
<keyword evidence="14" id="KW-0472">Membrane</keyword>
<evidence type="ECO:0000256" key="7">
    <source>
        <dbReference type="ARBA" id="ARBA00022840"/>
    </source>
</evidence>
<feature type="binding site" evidence="13">
    <location>
        <position position="40"/>
    </location>
    <ligand>
        <name>ATP</name>
        <dbReference type="ChEBI" id="CHEBI:30616"/>
    </ligand>
</feature>
<evidence type="ECO:0000256" key="14">
    <source>
        <dbReference type="SAM" id="Phobius"/>
    </source>
</evidence>